<keyword evidence="6" id="KW-1133">Transmembrane helix</keyword>
<dbReference type="FunFam" id="3.40.50.300:FF:000604">
    <property type="entry name" value="ABC transporter B family member 28"/>
    <property type="match status" value="1"/>
</dbReference>
<protein>
    <submittedName>
        <fullName evidence="9">Putative multidrug export ATP-binding/permease protein</fullName>
        <ecNumber evidence="9">3.6.3.-</ecNumber>
    </submittedName>
</protein>
<evidence type="ECO:0000256" key="3">
    <source>
        <dbReference type="ARBA" id="ARBA00022692"/>
    </source>
</evidence>
<dbReference type="PANTHER" id="PTHR43394">
    <property type="entry name" value="ATP-DEPENDENT PERMEASE MDL1, MITOCHONDRIAL"/>
    <property type="match status" value="1"/>
</dbReference>
<dbReference type="PROSITE" id="PS50893">
    <property type="entry name" value="ABC_TRANSPORTER_2"/>
    <property type="match status" value="1"/>
</dbReference>
<evidence type="ECO:0000256" key="1">
    <source>
        <dbReference type="ARBA" id="ARBA00004141"/>
    </source>
</evidence>
<comment type="subcellular location">
    <subcellularLocation>
        <location evidence="1">Membrane</location>
        <topology evidence="1">Multi-pass membrane protein</topology>
    </subcellularLocation>
</comment>
<evidence type="ECO:0000256" key="2">
    <source>
        <dbReference type="ARBA" id="ARBA00022448"/>
    </source>
</evidence>
<dbReference type="SMART" id="SM00382">
    <property type="entry name" value="AAA"/>
    <property type="match status" value="1"/>
</dbReference>
<dbReference type="InterPro" id="IPR039421">
    <property type="entry name" value="Type_1_exporter"/>
</dbReference>
<keyword evidence="3" id="KW-0812">Transmembrane</keyword>
<gene>
    <name evidence="9" type="ORF">SDC9_139081</name>
</gene>
<dbReference type="InterPro" id="IPR003593">
    <property type="entry name" value="AAA+_ATPase"/>
</dbReference>
<dbReference type="InterPro" id="IPR017871">
    <property type="entry name" value="ABC_transporter-like_CS"/>
</dbReference>
<keyword evidence="4" id="KW-0547">Nucleotide-binding</keyword>
<dbReference type="GO" id="GO:0005737">
    <property type="term" value="C:cytoplasm"/>
    <property type="evidence" value="ECO:0007669"/>
    <property type="project" value="UniProtKB-ARBA"/>
</dbReference>
<dbReference type="GO" id="GO:0015421">
    <property type="term" value="F:ABC-type oligopeptide transporter activity"/>
    <property type="evidence" value="ECO:0007669"/>
    <property type="project" value="TreeGrafter"/>
</dbReference>
<evidence type="ECO:0000256" key="6">
    <source>
        <dbReference type="ARBA" id="ARBA00022989"/>
    </source>
</evidence>
<dbReference type="GO" id="GO:0016887">
    <property type="term" value="F:ATP hydrolysis activity"/>
    <property type="evidence" value="ECO:0007669"/>
    <property type="project" value="InterPro"/>
</dbReference>
<evidence type="ECO:0000256" key="4">
    <source>
        <dbReference type="ARBA" id="ARBA00022741"/>
    </source>
</evidence>
<dbReference type="PANTHER" id="PTHR43394:SF1">
    <property type="entry name" value="ATP-BINDING CASSETTE SUB-FAMILY B MEMBER 10, MITOCHONDRIAL"/>
    <property type="match status" value="1"/>
</dbReference>
<comment type="caution">
    <text evidence="9">The sequence shown here is derived from an EMBL/GenBank/DDBJ whole genome shotgun (WGS) entry which is preliminary data.</text>
</comment>
<dbReference type="AlphaFoldDB" id="A0A645DRI9"/>
<keyword evidence="9" id="KW-0378">Hydrolase</keyword>
<organism evidence="9">
    <name type="scientific">bioreactor metagenome</name>
    <dbReference type="NCBI Taxonomy" id="1076179"/>
    <lineage>
        <taxon>unclassified sequences</taxon>
        <taxon>metagenomes</taxon>
        <taxon>ecological metagenomes</taxon>
    </lineage>
</organism>
<dbReference type="InterPro" id="IPR027417">
    <property type="entry name" value="P-loop_NTPase"/>
</dbReference>
<dbReference type="Gene3D" id="3.40.50.300">
    <property type="entry name" value="P-loop containing nucleotide triphosphate hydrolases"/>
    <property type="match status" value="1"/>
</dbReference>
<sequence length="210" mass="23511">MAIVGKSGSGKSTIFNLLLRLYDNYKGEITIDGVNLRDFTEETIRNNIVSVLQETYLFNTSIKENLSINDSSVSDEEIINICKKCRIHDYIMSLPEGYDTYVTEGGGNFSSGQKQRISIARAILKKAKIILFDEVTSSLDNEAQFAISELIDEVAKDHTVIIIAHRLNTIINSDKIIVVEEGKVIGCGKHEELSKNNKAYIELLLHENLN</sequence>
<reference evidence="9" key="1">
    <citation type="submission" date="2019-08" db="EMBL/GenBank/DDBJ databases">
        <authorList>
            <person name="Kucharzyk K."/>
            <person name="Murdoch R.W."/>
            <person name="Higgins S."/>
            <person name="Loffler F."/>
        </authorList>
    </citation>
    <scope>NUCLEOTIDE SEQUENCE</scope>
</reference>
<keyword evidence="7" id="KW-0472">Membrane</keyword>
<dbReference type="Pfam" id="PF00005">
    <property type="entry name" value="ABC_tran"/>
    <property type="match status" value="1"/>
</dbReference>
<accession>A0A645DRI9</accession>
<keyword evidence="5 9" id="KW-0067">ATP-binding</keyword>
<dbReference type="EC" id="3.6.3.-" evidence="9"/>
<proteinExistence type="predicted"/>
<evidence type="ECO:0000256" key="7">
    <source>
        <dbReference type="ARBA" id="ARBA00023136"/>
    </source>
</evidence>
<evidence type="ECO:0000259" key="8">
    <source>
        <dbReference type="PROSITE" id="PS50893"/>
    </source>
</evidence>
<dbReference type="InterPro" id="IPR003439">
    <property type="entry name" value="ABC_transporter-like_ATP-bd"/>
</dbReference>
<dbReference type="EMBL" id="VSSQ01038942">
    <property type="protein sequence ID" value="MPM91947.1"/>
    <property type="molecule type" value="Genomic_DNA"/>
</dbReference>
<dbReference type="GO" id="GO:0005524">
    <property type="term" value="F:ATP binding"/>
    <property type="evidence" value="ECO:0007669"/>
    <property type="project" value="UniProtKB-KW"/>
</dbReference>
<evidence type="ECO:0000256" key="5">
    <source>
        <dbReference type="ARBA" id="ARBA00022840"/>
    </source>
</evidence>
<name>A0A645DRI9_9ZZZZ</name>
<feature type="domain" description="ABC transporter" evidence="8">
    <location>
        <begin position="1"/>
        <end position="206"/>
    </location>
</feature>
<evidence type="ECO:0000313" key="9">
    <source>
        <dbReference type="EMBL" id="MPM91947.1"/>
    </source>
</evidence>
<keyword evidence="2" id="KW-0813">Transport</keyword>
<dbReference type="SUPFAM" id="SSF52540">
    <property type="entry name" value="P-loop containing nucleoside triphosphate hydrolases"/>
    <property type="match status" value="1"/>
</dbReference>
<dbReference type="PROSITE" id="PS00211">
    <property type="entry name" value="ABC_TRANSPORTER_1"/>
    <property type="match status" value="1"/>
</dbReference>
<dbReference type="GO" id="GO:0016020">
    <property type="term" value="C:membrane"/>
    <property type="evidence" value="ECO:0007669"/>
    <property type="project" value="UniProtKB-SubCell"/>
</dbReference>